<dbReference type="Proteomes" id="UP000030748">
    <property type="component" value="Unassembled WGS sequence"/>
</dbReference>
<dbReference type="STRING" id="4155.A0A022QGS9"/>
<dbReference type="eggNOG" id="ENOG502RZZE">
    <property type="taxonomic scope" value="Eukaryota"/>
</dbReference>
<dbReference type="InterPro" id="IPR046349">
    <property type="entry name" value="C1-like_sf"/>
</dbReference>
<feature type="domain" description="DC1" evidence="3">
    <location>
        <begin position="9"/>
        <end position="55"/>
    </location>
</feature>
<sequence>MKHVNKRHFSHEHVLVPLEPDDDGEEITCNGCKGEIDEQFYGCIDCKFCLHEDCAEAPRSMEHPSHPSHPLALHATPTYPSQTFCCAACGKVGKGFGFSCAHCSFDLHVSCSDMAPTLFDEDEHPHGLKLVCEPDKLTAELVCNKCCLPNEGYWVYYCETCKFAVHVSCMYSDDDDDDNDGKEEEEEEKKEEEDQKKEKAINSEIFDNEEFFSLPPPSSPSLSSLSISRRIQGTEREKDQIARQLLRDALNAAADYVGTSHTRRRNKFP</sequence>
<protein>
    <recommendedName>
        <fullName evidence="3">DC1 domain-containing protein</fullName>
    </recommendedName>
</protein>
<evidence type="ECO:0000259" key="3">
    <source>
        <dbReference type="Pfam" id="PF03107"/>
    </source>
</evidence>
<gene>
    <name evidence="4" type="ORF">MIMGU_mgv1a011839mg</name>
</gene>
<reference evidence="4 5" key="1">
    <citation type="journal article" date="2013" name="Proc. Natl. Acad. Sci. U.S.A.">
        <title>Fine-scale variation in meiotic recombination in Mimulus inferred from population shotgun sequencing.</title>
        <authorList>
            <person name="Hellsten U."/>
            <person name="Wright K.M."/>
            <person name="Jenkins J."/>
            <person name="Shu S."/>
            <person name="Yuan Y."/>
            <person name="Wessler S.R."/>
            <person name="Schmutz J."/>
            <person name="Willis J.H."/>
            <person name="Rokhsar D.S."/>
        </authorList>
    </citation>
    <scope>NUCLEOTIDE SEQUENCE [LARGE SCALE GENOMIC DNA]</scope>
    <source>
        <strain evidence="5">cv. DUN x IM62</strain>
    </source>
</reference>
<keyword evidence="1" id="KW-0677">Repeat</keyword>
<name>A0A022QGS9_ERYGU</name>
<feature type="compositionally biased region" description="Basic and acidic residues" evidence="2">
    <location>
        <begin position="192"/>
        <end position="201"/>
    </location>
</feature>
<dbReference type="AlphaFoldDB" id="A0A022QGS9"/>
<evidence type="ECO:0000256" key="2">
    <source>
        <dbReference type="SAM" id="MobiDB-lite"/>
    </source>
</evidence>
<evidence type="ECO:0000313" key="4">
    <source>
        <dbReference type="EMBL" id="EYU27146.1"/>
    </source>
</evidence>
<proteinExistence type="predicted"/>
<dbReference type="InterPro" id="IPR004146">
    <property type="entry name" value="DC1"/>
</dbReference>
<evidence type="ECO:0000313" key="5">
    <source>
        <dbReference type="Proteomes" id="UP000030748"/>
    </source>
</evidence>
<dbReference type="PANTHER" id="PTHR46288:SF29">
    <property type="entry name" value="DC1 DOMAIN-CONTAINING PROTEIN"/>
    <property type="match status" value="1"/>
</dbReference>
<dbReference type="SUPFAM" id="SSF57889">
    <property type="entry name" value="Cysteine-rich domain"/>
    <property type="match status" value="2"/>
</dbReference>
<dbReference type="PhylomeDB" id="A0A022QGS9"/>
<organism evidence="4 5">
    <name type="scientific">Erythranthe guttata</name>
    <name type="common">Yellow monkey flower</name>
    <name type="synonym">Mimulus guttatus</name>
    <dbReference type="NCBI Taxonomy" id="4155"/>
    <lineage>
        <taxon>Eukaryota</taxon>
        <taxon>Viridiplantae</taxon>
        <taxon>Streptophyta</taxon>
        <taxon>Embryophyta</taxon>
        <taxon>Tracheophyta</taxon>
        <taxon>Spermatophyta</taxon>
        <taxon>Magnoliopsida</taxon>
        <taxon>eudicotyledons</taxon>
        <taxon>Gunneridae</taxon>
        <taxon>Pentapetalae</taxon>
        <taxon>asterids</taxon>
        <taxon>lamiids</taxon>
        <taxon>Lamiales</taxon>
        <taxon>Phrymaceae</taxon>
        <taxon>Erythranthe</taxon>
    </lineage>
</organism>
<evidence type="ECO:0000256" key="1">
    <source>
        <dbReference type="ARBA" id="ARBA00022737"/>
    </source>
</evidence>
<accession>A0A022QGS9</accession>
<dbReference type="Pfam" id="PF03107">
    <property type="entry name" value="C1_2"/>
    <property type="match status" value="3"/>
</dbReference>
<keyword evidence="5" id="KW-1185">Reference proteome</keyword>
<dbReference type="EMBL" id="KI631506">
    <property type="protein sequence ID" value="EYU27146.1"/>
    <property type="molecule type" value="Genomic_DNA"/>
</dbReference>
<dbReference type="PANTHER" id="PTHR46288">
    <property type="entry name" value="PHORBOL-ESTER/DAG-TYPE DOMAIN-CONTAINING PROTEIN"/>
    <property type="match status" value="1"/>
</dbReference>
<feature type="region of interest" description="Disordered" evidence="2">
    <location>
        <begin position="174"/>
        <end position="239"/>
    </location>
</feature>
<feature type="compositionally biased region" description="Acidic residues" evidence="2">
    <location>
        <begin position="174"/>
        <end position="191"/>
    </location>
</feature>
<feature type="domain" description="DC1" evidence="3">
    <location>
        <begin position="64"/>
        <end position="111"/>
    </location>
</feature>
<feature type="domain" description="DC1" evidence="3">
    <location>
        <begin position="124"/>
        <end position="170"/>
    </location>
</feature>